<accession>A0A8S0RQ33</accession>
<keyword evidence="2" id="KW-1133">Transmembrane helix</keyword>
<dbReference type="Gramene" id="OE9A003974T1">
    <property type="protein sequence ID" value="OE9A003974C1"/>
    <property type="gene ID" value="OE9A003974"/>
</dbReference>
<organism evidence="3 4">
    <name type="scientific">Olea europaea subsp. europaea</name>
    <dbReference type="NCBI Taxonomy" id="158383"/>
    <lineage>
        <taxon>Eukaryota</taxon>
        <taxon>Viridiplantae</taxon>
        <taxon>Streptophyta</taxon>
        <taxon>Embryophyta</taxon>
        <taxon>Tracheophyta</taxon>
        <taxon>Spermatophyta</taxon>
        <taxon>Magnoliopsida</taxon>
        <taxon>eudicotyledons</taxon>
        <taxon>Gunneridae</taxon>
        <taxon>Pentapetalae</taxon>
        <taxon>asterids</taxon>
        <taxon>lamiids</taxon>
        <taxon>Lamiales</taxon>
        <taxon>Oleaceae</taxon>
        <taxon>Oleeae</taxon>
        <taxon>Olea</taxon>
    </lineage>
</organism>
<gene>
    <name evidence="3" type="ORF">OLEA9_A003974</name>
</gene>
<reference evidence="3 4" key="1">
    <citation type="submission" date="2019-12" db="EMBL/GenBank/DDBJ databases">
        <authorList>
            <person name="Alioto T."/>
            <person name="Alioto T."/>
            <person name="Gomez Garrido J."/>
        </authorList>
    </citation>
    <scope>NUCLEOTIDE SEQUENCE [LARGE SCALE GENOMIC DNA]</scope>
</reference>
<dbReference type="EMBL" id="CACTIH010003687">
    <property type="protein sequence ID" value="CAA2982095.1"/>
    <property type="molecule type" value="Genomic_DNA"/>
</dbReference>
<name>A0A8S0RQ33_OLEEU</name>
<keyword evidence="2" id="KW-0812">Transmembrane</keyword>
<evidence type="ECO:0000256" key="1">
    <source>
        <dbReference type="SAM" id="MobiDB-lite"/>
    </source>
</evidence>
<feature type="region of interest" description="Disordered" evidence="1">
    <location>
        <begin position="1"/>
        <end position="20"/>
    </location>
</feature>
<feature type="transmembrane region" description="Helical" evidence="2">
    <location>
        <begin position="80"/>
        <end position="105"/>
    </location>
</feature>
<keyword evidence="4" id="KW-1185">Reference proteome</keyword>
<dbReference type="AlphaFoldDB" id="A0A8S0RQ33"/>
<dbReference type="Proteomes" id="UP000594638">
    <property type="component" value="Unassembled WGS sequence"/>
</dbReference>
<evidence type="ECO:0000256" key="2">
    <source>
        <dbReference type="SAM" id="Phobius"/>
    </source>
</evidence>
<sequence>MEGDDDPMKAQEASASGPAYKGAAQKNLATLFYFFWKTQFQQFLLQSAAPPLQSPRLVGYICKITTQGPATTPKTYRRRAVAASCGGLALGSSSIIGLVGTWYYLASHL</sequence>
<keyword evidence="2" id="KW-0472">Membrane</keyword>
<comment type="caution">
    <text evidence="3">The sequence shown here is derived from an EMBL/GenBank/DDBJ whole genome shotgun (WGS) entry which is preliminary data.</text>
</comment>
<proteinExistence type="predicted"/>
<evidence type="ECO:0000313" key="4">
    <source>
        <dbReference type="Proteomes" id="UP000594638"/>
    </source>
</evidence>
<protein>
    <submittedName>
        <fullName evidence="3">Uncharacterized protein</fullName>
    </submittedName>
</protein>
<evidence type="ECO:0000313" key="3">
    <source>
        <dbReference type="EMBL" id="CAA2982095.1"/>
    </source>
</evidence>